<evidence type="ECO:0000256" key="1">
    <source>
        <dbReference type="SAM" id="MobiDB-lite"/>
    </source>
</evidence>
<accession>A0ABV4EQE7</accession>
<protein>
    <recommendedName>
        <fullName evidence="2">DUF7007 domain-containing protein</fullName>
    </recommendedName>
</protein>
<dbReference type="InterPro" id="IPR054276">
    <property type="entry name" value="DUF7007"/>
</dbReference>
<feature type="region of interest" description="Disordered" evidence="1">
    <location>
        <begin position="313"/>
        <end position="364"/>
    </location>
</feature>
<feature type="compositionally biased region" description="Basic and acidic residues" evidence="1">
    <location>
        <begin position="332"/>
        <end position="347"/>
    </location>
</feature>
<evidence type="ECO:0000313" key="4">
    <source>
        <dbReference type="Proteomes" id="UP001565471"/>
    </source>
</evidence>
<dbReference type="Pfam" id="PF22653">
    <property type="entry name" value="DUF7007"/>
    <property type="match status" value="1"/>
</dbReference>
<feature type="compositionally biased region" description="Basic and acidic residues" evidence="1">
    <location>
        <begin position="105"/>
        <end position="117"/>
    </location>
</feature>
<dbReference type="Proteomes" id="UP001565471">
    <property type="component" value="Unassembled WGS sequence"/>
</dbReference>
<feature type="compositionally biased region" description="Polar residues" evidence="1">
    <location>
        <begin position="118"/>
        <end position="127"/>
    </location>
</feature>
<keyword evidence="4" id="KW-1185">Reference proteome</keyword>
<evidence type="ECO:0000259" key="2">
    <source>
        <dbReference type="Pfam" id="PF22653"/>
    </source>
</evidence>
<feature type="region of interest" description="Disordered" evidence="1">
    <location>
        <begin position="1"/>
        <end position="23"/>
    </location>
</feature>
<sequence length="364" mass="40652">MRRQPTTWRGGRPHDDALTPHRRDGPEFWISEVEFGRSGDGYLVARVGDTAFAMLPGRDARHYLATGWRINRPIAEWKRSDFYGHSGGLADEAAFRTKVIENAEHQREKRALGRRDTGSNANTPWGPSQGATVYAEGVICHSTAGHGGFHLSAERNCKVNPVLRAPGGWYEEDEAWAIVAIAYPHLFTGHERRCAERTIKDSWPDAWEAIFGIVLQPGESRERDRRAFEKEHADNWIVVSAITSDQQLGFIEVVATPGGRRGAGTEERRFLVPSDEYRTGRFGFVVDETRHPVYSGPSSFIGWQEGRRHEGFLRTPRPTFAHGGGASPDAAPARHDRSADHPPHDDADPAAWRQAVRIPSRQAA</sequence>
<reference evidence="3 4" key="1">
    <citation type="submission" date="2024-07" db="EMBL/GenBank/DDBJ databases">
        <title>Genomic Encyclopedia of Type Strains, Phase V (KMG-V): Genome sequencing to study the core and pangenomes of soil and plant-associated prokaryotes.</title>
        <authorList>
            <person name="Whitman W."/>
        </authorList>
    </citation>
    <scope>NUCLEOTIDE SEQUENCE [LARGE SCALE GENOMIC DNA]</scope>
    <source>
        <strain evidence="3 4">USDA 415</strain>
    </source>
</reference>
<gene>
    <name evidence="3" type="ORF">ABIF29_000160</name>
</gene>
<feature type="region of interest" description="Disordered" evidence="1">
    <location>
        <begin position="105"/>
        <end position="127"/>
    </location>
</feature>
<proteinExistence type="predicted"/>
<organism evidence="3 4">
    <name type="scientific">Bradyrhizobium elkanii</name>
    <dbReference type="NCBI Taxonomy" id="29448"/>
    <lineage>
        <taxon>Bacteria</taxon>
        <taxon>Pseudomonadati</taxon>
        <taxon>Pseudomonadota</taxon>
        <taxon>Alphaproteobacteria</taxon>
        <taxon>Hyphomicrobiales</taxon>
        <taxon>Nitrobacteraceae</taxon>
        <taxon>Bradyrhizobium</taxon>
    </lineage>
</organism>
<name>A0ABV4EQE7_BRAEL</name>
<comment type="caution">
    <text evidence="3">The sequence shown here is derived from an EMBL/GenBank/DDBJ whole genome shotgun (WGS) entry which is preliminary data.</text>
</comment>
<feature type="domain" description="DUF7007" evidence="2">
    <location>
        <begin position="120"/>
        <end position="233"/>
    </location>
</feature>
<feature type="compositionally biased region" description="Basic and acidic residues" evidence="1">
    <location>
        <begin position="12"/>
        <end position="23"/>
    </location>
</feature>
<dbReference type="EMBL" id="JBGBZA010000001">
    <property type="protein sequence ID" value="MEY9313361.1"/>
    <property type="molecule type" value="Genomic_DNA"/>
</dbReference>
<evidence type="ECO:0000313" key="3">
    <source>
        <dbReference type="EMBL" id="MEY9313361.1"/>
    </source>
</evidence>